<evidence type="ECO:0000256" key="1">
    <source>
        <dbReference type="ARBA" id="ARBA00022669"/>
    </source>
</evidence>
<dbReference type="CDD" id="cd00118">
    <property type="entry name" value="LysM"/>
    <property type="match status" value="2"/>
</dbReference>
<evidence type="ECO:0000256" key="4">
    <source>
        <dbReference type="SAM" id="SignalP"/>
    </source>
</evidence>
<dbReference type="PANTHER" id="PTHR34997">
    <property type="entry name" value="AM15"/>
    <property type="match status" value="1"/>
</dbReference>
<protein>
    <recommendedName>
        <fullName evidence="5">LysM domain-containing protein</fullName>
    </recommendedName>
</protein>
<keyword evidence="7" id="KW-1185">Reference proteome</keyword>
<dbReference type="InterPro" id="IPR036779">
    <property type="entry name" value="LysM_dom_sf"/>
</dbReference>
<feature type="domain" description="LysM" evidence="5">
    <location>
        <begin position="277"/>
        <end position="325"/>
    </location>
</feature>
<dbReference type="GO" id="GO:0008061">
    <property type="term" value="F:chitin binding"/>
    <property type="evidence" value="ECO:0007669"/>
    <property type="project" value="UniProtKB-KW"/>
</dbReference>
<dbReference type="SMART" id="SM00257">
    <property type="entry name" value="LysM"/>
    <property type="match status" value="2"/>
</dbReference>
<keyword evidence="1" id="KW-0147">Chitin-binding</keyword>
<dbReference type="InterPro" id="IPR018392">
    <property type="entry name" value="LysM"/>
</dbReference>
<dbReference type="InterPro" id="IPR052210">
    <property type="entry name" value="LysM1-like"/>
</dbReference>
<dbReference type="RefSeq" id="XP_024673710.1">
    <property type="nucleotide sequence ID" value="XM_024815058.1"/>
</dbReference>
<dbReference type="AlphaFoldDB" id="A0A2I2FGE9"/>
<gene>
    <name evidence="6" type="ORF">BDW47DRAFT_11730</name>
</gene>
<dbReference type="Pfam" id="PF01476">
    <property type="entry name" value="LysM"/>
    <property type="match status" value="2"/>
</dbReference>
<dbReference type="EMBL" id="KZ559128">
    <property type="protein sequence ID" value="PLB39698.1"/>
    <property type="molecule type" value="Genomic_DNA"/>
</dbReference>
<dbReference type="STRING" id="41067.A0A2I2FGE9"/>
<proteinExistence type="predicted"/>
<keyword evidence="4" id="KW-0732">Signal</keyword>
<organism evidence="6 7">
    <name type="scientific">Aspergillus candidus</name>
    <dbReference type="NCBI Taxonomy" id="41067"/>
    <lineage>
        <taxon>Eukaryota</taxon>
        <taxon>Fungi</taxon>
        <taxon>Dikarya</taxon>
        <taxon>Ascomycota</taxon>
        <taxon>Pezizomycotina</taxon>
        <taxon>Eurotiomycetes</taxon>
        <taxon>Eurotiomycetidae</taxon>
        <taxon>Eurotiales</taxon>
        <taxon>Aspergillaceae</taxon>
        <taxon>Aspergillus</taxon>
        <taxon>Aspergillus subgen. Circumdati</taxon>
    </lineage>
</organism>
<feature type="region of interest" description="Disordered" evidence="3">
    <location>
        <begin position="203"/>
        <end position="223"/>
    </location>
</feature>
<dbReference type="GeneID" id="36522218"/>
<feature type="region of interest" description="Disordered" evidence="3">
    <location>
        <begin position="561"/>
        <end position="593"/>
    </location>
</feature>
<sequence length="593" mass="63140">MARLSLSWALFCASFLFYTLTSAFVIFPESSLQGSGYSDDCVDALSTNITECSNAVSVLDANTVYTQAVLESSCTDDCQSALQSWEESIQDSCSDVTYTDDYGKTVPISAIATERRFNYNQTCLMNDGEYCNLVLGNLTTASGNSSAGDKSCNRCALFKLRDTASFQYGDGPLVFSKGIYQSYTSSCHFTGYPLSTTPTLLPTTSSPAASSTSNAAHATPTSTCKGTRYNIKSGDTCNSIASSQGVATWQLLMDNNLSAYCAKFPKTGTLCIRNKCDVYTVKDGDTCRSVSATHKISTVQLRAYNPWIDAGCYNFNRTIGTQICVSAPGQKYVPPSRTTSAAESGAPSAAPVPSNVAANTTTRCGHYYETAAGEECDVFTSKFKVSRQDFGILNPGVNANCTNLLSHTSYCVQPVGDINTYPNAPGYIGPTSSVSKVAYTSLQDATYSPIFDVTPLAPHTRQDCSMYAAGSNLQYENYKRVSQCQSASYFYGVSVDDLIRWNPSLRKSSGSSRSKRGTSTSTTSSSGGSSSSSSSTTSSKPSNSADACSFSKHFRYCVAHPDASSSSSSARASTSAVPTTTPRPLPLAFATVN</sequence>
<feature type="compositionally biased region" description="Low complexity" evidence="3">
    <location>
        <begin position="340"/>
        <end position="354"/>
    </location>
</feature>
<feature type="domain" description="LysM" evidence="5">
    <location>
        <begin position="227"/>
        <end position="272"/>
    </location>
</feature>
<dbReference type="PANTHER" id="PTHR34997:SF1">
    <property type="entry name" value="PEPTIDOGLYCAN-BINDING LYSIN DOMAIN"/>
    <property type="match status" value="1"/>
</dbReference>
<feature type="chain" id="PRO_5014124075" description="LysM domain-containing protein" evidence="4">
    <location>
        <begin position="24"/>
        <end position="593"/>
    </location>
</feature>
<evidence type="ECO:0000256" key="2">
    <source>
        <dbReference type="ARBA" id="ARBA00023026"/>
    </source>
</evidence>
<feature type="compositionally biased region" description="Low complexity" evidence="3">
    <location>
        <begin position="561"/>
        <end position="582"/>
    </location>
</feature>
<evidence type="ECO:0000313" key="7">
    <source>
        <dbReference type="Proteomes" id="UP000234585"/>
    </source>
</evidence>
<dbReference type="PROSITE" id="PS51782">
    <property type="entry name" value="LYSM"/>
    <property type="match status" value="2"/>
</dbReference>
<evidence type="ECO:0000313" key="6">
    <source>
        <dbReference type="EMBL" id="PLB39698.1"/>
    </source>
</evidence>
<keyword evidence="2" id="KW-0843">Virulence</keyword>
<accession>A0A2I2FGE9</accession>
<evidence type="ECO:0000256" key="3">
    <source>
        <dbReference type="SAM" id="MobiDB-lite"/>
    </source>
</evidence>
<dbReference type="Gene3D" id="3.10.350.10">
    <property type="entry name" value="LysM domain"/>
    <property type="match status" value="2"/>
</dbReference>
<dbReference type="Proteomes" id="UP000234585">
    <property type="component" value="Unassembled WGS sequence"/>
</dbReference>
<evidence type="ECO:0000259" key="5">
    <source>
        <dbReference type="PROSITE" id="PS51782"/>
    </source>
</evidence>
<feature type="region of interest" description="Disordered" evidence="3">
    <location>
        <begin position="335"/>
        <end position="354"/>
    </location>
</feature>
<reference evidence="6 7" key="1">
    <citation type="submission" date="2017-12" db="EMBL/GenBank/DDBJ databases">
        <authorList>
            <consortium name="DOE Joint Genome Institute"/>
            <person name="Haridas S."/>
            <person name="Kjaerbolling I."/>
            <person name="Vesth T.C."/>
            <person name="Frisvad J.C."/>
            <person name="Nybo J.L."/>
            <person name="Theobald S."/>
            <person name="Kuo A."/>
            <person name="Bowyer P."/>
            <person name="Matsuda Y."/>
            <person name="Mondo S."/>
            <person name="Lyhne E.K."/>
            <person name="Kogle M.E."/>
            <person name="Clum A."/>
            <person name="Lipzen A."/>
            <person name="Salamov A."/>
            <person name="Ngan C.Y."/>
            <person name="Daum C."/>
            <person name="Chiniquy J."/>
            <person name="Barry K."/>
            <person name="LaButti K."/>
            <person name="Simmons B.A."/>
            <person name="Magnuson J.K."/>
            <person name="Mortensen U.H."/>
            <person name="Larsen T.O."/>
            <person name="Grigoriev I.V."/>
            <person name="Baker S.E."/>
            <person name="Andersen M.R."/>
            <person name="Nordberg H.P."/>
            <person name="Cantor M.N."/>
            <person name="Hua S.X."/>
        </authorList>
    </citation>
    <scope>NUCLEOTIDE SEQUENCE [LARGE SCALE GENOMIC DNA]</scope>
    <source>
        <strain evidence="6 7">CBS 102.13</strain>
    </source>
</reference>
<feature type="compositionally biased region" description="Low complexity" evidence="3">
    <location>
        <begin position="506"/>
        <end position="540"/>
    </location>
</feature>
<dbReference type="OrthoDB" id="5985073at2759"/>
<feature type="region of interest" description="Disordered" evidence="3">
    <location>
        <begin position="505"/>
        <end position="547"/>
    </location>
</feature>
<feature type="signal peptide" evidence="4">
    <location>
        <begin position="1"/>
        <end position="23"/>
    </location>
</feature>
<name>A0A2I2FGE9_ASPCN</name>
<dbReference type="SUPFAM" id="SSF54106">
    <property type="entry name" value="LysM domain"/>
    <property type="match status" value="1"/>
</dbReference>